<dbReference type="EMBL" id="JARKIK010000005">
    <property type="protein sequence ID" value="KAK8752227.1"/>
    <property type="molecule type" value="Genomic_DNA"/>
</dbReference>
<feature type="region of interest" description="Disordered" evidence="1">
    <location>
        <begin position="1"/>
        <end position="22"/>
    </location>
</feature>
<evidence type="ECO:0000313" key="3">
    <source>
        <dbReference type="EMBL" id="KAK8752227.1"/>
    </source>
</evidence>
<feature type="non-terminal residue" evidence="3">
    <location>
        <position position="1"/>
    </location>
</feature>
<feature type="transmembrane region" description="Helical" evidence="2">
    <location>
        <begin position="84"/>
        <end position="100"/>
    </location>
</feature>
<name>A0AAW0Y8C5_CHEQU</name>
<evidence type="ECO:0000256" key="1">
    <source>
        <dbReference type="SAM" id="MobiDB-lite"/>
    </source>
</evidence>
<organism evidence="3 4">
    <name type="scientific">Cherax quadricarinatus</name>
    <name type="common">Australian red claw crayfish</name>
    <dbReference type="NCBI Taxonomy" id="27406"/>
    <lineage>
        <taxon>Eukaryota</taxon>
        <taxon>Metazoa</taxon>
        <taxon>Ecdysozoa</taxon>
        <taxon>Arthropoda</taxon>
        <taxon>Crustacea</taxon>
        <taxon>Multicrustacea</taxon>
        <taxon>Malacostraca</taxon>
        <taxon>Eumalacostraca</taxon>
        <taxon>Eucarida</taxon>
        <taxon>Decapoda</taxon>
        <taxon>Pleocyemata</taxon>
        <taxon>Astacidea</taxon>
        <taxon>Parastacoidea</taxon>
        <taxon>Parastacidae</taxon>
        <taxon>Cherax</taxon>
    </lineage>
</organism>
<proteinExistence type="predicted"/>
<reference evidence="3 4" key="1">
    <citation type="journal article" date="2024" name="BMC Genomics">
        <title>Genome assembly of redclaw crayfish (Cherax quadricarinatus) provides insights into its immune adaptation and hypoxia tolerance.</title>
        <authorList>
            <person name="Liu Z."/>
            <person name="Zheng J."/>
            <person name="Li H."/>
            <person name="Fang K."/>
            <person name="Wang S."/>
            <person name="He J."/>
            <person name="Zhou D."/>
            <person name="Weng S."/>
            <person name="Chi M."/>
            <person name="Gu Z."/>
            <person name="He J."/>
            <person name="Li F."/>
            <person name="Wang M."/>
        </authorList>
    </citation>
    <scope>NUCLEOTIDE SEQUENCE [LARGE SCALE GENOMIC DNA]</scope>
    <source>
        <strain evidence="3">ZL_2023a</strain>
    </source>
</reference>
<keyword evidence="2" id="KW-0472">Membrane</keyword>
<feature type="transmembrane region" description="Helical" evidence="2">
    <location>
        <begin position="105"/>
        <end position="125"/>
    </location>
</feature>
<sequence length="146" mass="16286">PLCSGDPVGGGGGREDKQSAQLCPPTKAFPTDAKILGRCTPCLRHSPLEPRTHSPHTCYTLNTLDSLHLCTPLPSLPQHKLSDYIYIFFLLLLILLLSVVNQTDIYCIIFISLYNSVSLVISLFFSNVVCEDRENNWWCSCVLDTE</sequence>
<dbReference type="AlphaFoldDB" id="A0AAW0Y8C5"/>
<keyword evidence="4" id="KW-1185">Reference proteome</keyword>
<keyword evidence="2" id="KW-1133">Transmembrane helix</keyword>
<evidence type="ECO:0000256" key="2">
    <source>
        <dbReference type="SAM" id="Phobius"/>
    </source>
</evidence>
<gene>
    <name evidence="3" type="ORF">OTU49_012586</name>
</gene>
<evidence type="ECO:0000313" key="4">
    <source>
        <dbReference type="Proteomes" id="UP001445076"/>
    </source>
</evidence>
<protein>
    <submittedName>
        <fullName evidence="3">Uncharacterized protein</fullName>
    </submittedName>
</protein>
<dbReference type="Proteomes" id="UP001445076">
    <property type="component" value="Unassembled WGS sequence"/>
</dbReference>
<accession>A0AAW0Y8C5</accession>
<comment type="caution">
    <text evidence="3">The sequence shown here is derived from an EMBL/GenBank/DDBJ whole genome shotgun (WGS) entry which is preliminary data.</text>
</comment>
<keyword evidence="2" id="KW-0812">Transmembrane</keyword>